<sequence>MHLLTFFCMALSLSCLTGIVIAQQDCGTAYVTVTKSVYETSEASTLHVGPTDTPKAPEHFHGKGHRGGHGHRSSKGPSSVSNHSAIAIQTPTIQIASSPSFTSSGAGAASSPSTLAASSKTVSSSTSTSATSSSIPTFPSSGTYEEKALYSHNIHRLNHTVPNMSWNQTLADAATSWADQCDFAHNTTMLAGGYGQNLAASSPTASISVHISDYWYNGEMPLYAGLYGEAEPSGTGFGHFTQVVWKDSTSVGCGTVDCTSSSLGMWYTVCNYWPAGNWVGEYDSNVLKPIGNPIVKGDKSDIMT</sequence>
<dbReference type="InterPro" id="IPR001283">
    <property type="entry name" value="CRISP-related"/>
</dbReference>
<dbReference type="PRINTS" id="PR00837">
    <property type="entry name" value="V5TPXLIKE"/>
</dbReference>
<dbReference type="Proteomes" id="UP001220324">
    <property type="component" value="Unassembled WGS sequence"/>
</dbReference>
<comment type="caution">
    <text evidence="4">The sequence shown here is derived from an EMBL/GenBank/DDBJ whole genome shotgun (WGS) entry which is preliminary data.</text>
</comment>
<dbReference type="AlphaFoldDB" id="A0AAD6GFG5"/>
<keyword evidence="2" id="KW-0732">Signal</keyword>
<proteinExistence type="predicted"/>
<dbReference type="PROSITE" id="PS01009">
    <property type="entry name" value="CRISP_1"/>
    <property type="match status" value="1"/>
</dbReference>
<dbReference type="InterPro" id="IPR035940">
    <property type="entry name" value="CAP_sf"/>
</dbReference>
<dbReference type="InterPro" id="IPR002413">
    <property type="entry name" value="V5_allergen-like"/>
</dbReference>
<evidence type="ECO:0000256" key="1">
    <source>
        <dbReference type="SAM" id="MobiDB-lite"/>
    </source>
</evidence>
<dbReference type="InterPro" id="IPR014044">
    <property type="entry name" value="CAP_dom"/>
</dbReference>
<keyword evidence="5" id="KW-1185">Reference proteome</keyword>
<feature type="chain" id="PRO_5042049716" evidence="2">
    <location>
        <begin position="23"/>
        <end position="304"/>
    </location>
</feature>
<dbReference type="InterPro" id="IPR018244">
    <property type="entry name" value="Allrgn_V5/Tpx1_CS"/>
</dbReference>
<gene>
    <name evidence="4" type="ORF">N7494_008185</name>
</gene>
<reference evidence="4 5" key="1">
    <citation type="journal article" date="2023" name="IMA Fungus">
        <title>Comparative genomic study of the Penicillium genus elucidates a diverse pangenome and 15 lateral gene transfer events.</title>
        <authorList>
            <person name="Petersen C."/>
            <person name="Sorensen T."/>
            <person name="Nielsen M.R."/>
            <person name="Sondergaard T.E."/>
            <person name="Sorensen J.L."/>
            <person name="Fitzpatrick D.A."/>
            <person name="Frisvad J.C."/>
            <person name="Nielsen K.L."/>
        </authorList>
    </citation>
    <scope>NUCLEOTIDE SEQUENCE [LARGE SCALE GENOMIC DNA]</scope>
    <source>
        <strain evidence="4 5">IBT 35679</strain>
    </source>
</reference>
<name>A0AAD6GFG5_9EURO</name>
<dbReference type="SUPFAM" id="SSF55797">
    <property type="entry name" value="PR-1-like"/>
    <property type="match status" value="1"/>
</dbReference>
<evidence type="ECO:0000259" key="3">
    <source>
        <dbReference type="SMART" id="SM00198"/>
    </source>
</evidence>
<feature type="region of interest" description="Disordered" evidence="1">
    <location>
        <begin position="42"/>
        <end position="82"/>
    </location>
</feature>
<dbReference type="PRINTS" id="PR00838">
    <property type="entry name" value="V5ALLERGEN"/>
</dbReference>
<feature type="compositionally biased region" description="Basic residues" evidence="1">
    <location>
        <begin position="62"/>
        <end position="74"/>
    </location>
</feature>
<dbReference type="GO" id="GO:0005576">
    <property type="term" value="C:extracellular region"/>
    <property type="evidence" value="ECO:0007669"/>
    <property type="project" value="InterPro"/>
</dbReference>
<feature type="domain" description="SCP" evidence="3">
    <location>
        <begin position="143"/>
        <end position="280"/>
    </location>
</feature>
<feature type="signal peptide" evidence="2">
    <location>
        <begin position="1"/>
        <end position="22"/>
    </location>
</feature>
<dbReference type="SMART" id="SM00198">
    <property type="entry name" value="SCP"/>
    <property type="match status" value="1"/>
</dbReference>
<organism evidence="4 5">
    <name type="scientific">Penicillium frequentans</name>
    <dbReference type="NCBI Taxonomy" id="3151616"/>
    <lineage>
        <taxon>Eukaryota</taxon>
        <taxon>Fungi</taxon>
        <taxon>Dikarya</taxon>
        <taxon>Ascomycota</taxon>
        <taxon>Pezizomycotina</taxon>
        <taxon>Eurotiomycetes</taxon>
        <taxon>Eurotiomycetidae</taxon>
        <taxon>Eurotiales</taxon>
        <taxon>Aspergillaceae</taxon>
        <taxon>Penicillium</taxon>
    </lineage>
</organism>
<dbReference type="PANTHER" id="PTHR10334">
    <property type="entry name" value="CYSTEINE-RICH SECRETORY PROTEIN-RELATED"/>
    <property type="match status" value="1"/>
</dbReference>
<evidence type="ECO:0000313" key="4">
    <source>
        <dbReference type="EMBL" id="KAJ5538706.1"/>
    </source>
</evidence>
<dbReference type="EMBL" id="JAQIZZ010000006">
    <property type="protein sequence ID" value="KAJ5538706.1"/>
    <property type="molecule type" value="Genomic_DNA"/>
</dbReference>
<protein>
    <submittedName>
        <fullName evidence="4">PR-1-like protein</fullName>
    </submittedName>
</protein>
<dbReference type="Pfam" id="PF00188">
    <property type="entry name" value="CAP"/>
    <property type="match status" value="1"/>
</dbReference>
<accession>A0AAD6GFG5</accession>
<dbReference type="Gene3D" id="3.40.33.10">
    <property type="entry name" value="CAP"/>
    <property type="match status" value="1"/>
</dbReference>
<evidence type="ECO:0000313" key="5">
    <source>
        <dbReference type="Proteomes" id="UP001220324"/>
    </source>
</evidence>
<evidence type="ECO:0000256" key="2">
    <source>
        <dbReference type="SAM" id="SignalP"/>
    </source>
</evidence>